<dbReference type="PANTHER" id="PTHR17490">
    <property type="entry name" value="SUA5"/>
    <property type="match status" value="1"/>
</dbReference>
<sequence length="195" mass="20635">MSQSPVERACRISPHRLRHAARVLRAGGVVAHATEGVWGLACDAFDLDAVMRILALKRRDAARGLIVVAHSADALAPFVDPDAQAAWQRAHASWPGPTTWLLPARDTAPWWLTGAHDTIALRQTAHPETAALAATLGSALVSTSANVSGRPPVRSAWRARALFGDGIDCVAGGVCDRPGVPSTIRHALDDTTIRG</sequence>
<comment type="similarity">
    <text evidence="9">Belongs to the SUA5 family. TsaC subfamily.</text>
</comment>
<keyword evidence="3 9" id="KW-0808">Transferase</keyword>
<organism evidence="11 12">
    <name type="scientific">Salinisphaera orenii MK-B5</name>
    <dbReference type="NCBI Taxonomy" id="856730"/>
    <lineage>
        <taxon>Bacteria</taxon>
        <taxon>Pseudomonadati</taxon>
        <taxon>Pseudomonadota</taxon>
        <taxon>Gammaproteobacteria</taxon>
        <taxon>Salinisphaerales</taxon>
        <taxon>Salinisphaeraceae</taxon>
        <taxon>Salinisphaera</taxon>
    </lineage>
</organism>
<evidence type="ECO:0000256" key="1">
    <source>
        <dbReference type="ARBA" id="ARBA00004496"/>
    </source>
</evidence>
<dbReference type="InterPro" id="IPR006070">
    <property type="entry name" value="Sua5-like_dom"/>
</dbReference>
<evidence type="ECO:0000256" key="4">
    <source>
        <dbReference type="ARBA" id="ARBA00022694"/>
    </source>
</evidence>
<comment type="catalytic activity">
    <reaction evidence="8 9">
        <text>L-threonine + hydrogencarbonate + ATP = L-threonylcarbamoyladenylate + diphosphate + H2O</text>
        <dbReference type="Rhea" id="RHEA:36407"/>
        <dbReference type="ChEBI" id="CHEBI:15377"/>
        <dbReference type="ChEBI" id="CHEBI:17544"/>
        <dbReference type="ChEBI" id="CHEBI:30616"/>
        <dbReference type="ChEBI" id="CHEBI:33019"/>
        <dbReference type="ChEBI" id="CHEBI:57926"/>
        <dbReference type="ChEBI" id="CHEBI:73682"/>
        <dbReference type="EC" id="2.7.7.87"/>
    </reaction>
</comment>
<keyword evidence="6 9" id="KW-0547">Nucleotide-binding</keyword>
<evidence type="ECO:0000256" key="7">
    <source>
        <dbReference type="ARBA" id="ARBA00022840"/>
    </source>
</evidence>
<evidence type="ECO:0000313" key="12">
    <source>
        <dbReference type="Proteomes" id="UP000283993"/>
    </source>
</evidence>
<dbReference type="SUPFAM" id="SSF55821">
    <property type="entry name" value="YrdC/RibB"/>
    <property type="match status" value="1"/>
</dbReference>
<gene>
    <name evidence="9" type="primary">tsaC</name>
    <name evidence="11" type="ORF">SAOR_13855</name>
</gene>
<dbReference type="GO" id="GO:0003725">
    <property type="term" value="F:double-stranded RNA binding"/>
    <property type="evidence" value="ECO:0007669"/>
    <property type="project" value="InterPro"/>
</dbReference>
<dbReference type="GO" id="GO:0006450">
    <property type="term" value="P:regulation of translational fidelity"/>
    <property type="evidence" value="ECO:0007669"/>
    <property type="project" value="TreeGrafter"/>
</dbReference>
<dbReference type="EMBL" id="AYKH01000041">
    <property type="protein sequence ID" value="ROO24622.1"/>
    <property type="molecule type" value="Genomic_DNA"/>
</dbReference>
<evidence type="ECO:0000256" key="8">
    <source>
        <dbReference type="ARBA" id="ARBA00048366"/>
    </source>
</evidence>
<dbReference type="AlphaFoldDB" id="A0A423PG91"/>
<keyword evidence="2 9" id="KW-0963">Cytoplasm</keyword>
<dbReference type="InterPro" id="IPR017945">
    <property type="entry name" value="DHBP_synth_RibB-like_a/b_dom"/>
</dbReference>
<dbReference type="GO" id="GO:0005737">
    <property type="term" value="C:cytoplasm"/>
    <property type="evidence" value="ECO:0007669"/>
    <property type="project" value="UniProtKB-SubCell"/>
</dbReference>
<evidence type="ECO:0000256" key="6">
    <source>
        <dbReference type="ARBA" id="ARBA00022741"/>
    </source>
</evidence>
<accession>A0A423PG91</accession>
<comment type="subcellular location">
    <subcellularLocation>
        <location evidence="1 9">Cytoplasm</location>
    </subcellularLocation>
</comment>
<dbReference type="InterPro" id="IPR023535">
    <property type="entry name" value="TC-AMP_synthase"/>
</dbReference>
<dbReference type="GO" id="GO:0002949">
    <property type="term" value="P:tRNA threonylcarbamoyladenosine modification"/>
    <property type="evidence" value="ECO:0007669"/>
    <property type="project" value="UniProtKB-UniRule"/>
</dbReference>
<name>A0A423PG91_9GAMM</name>
<evidence type="ECO:0000256" key="5">
    <source>
        <dbReference type="ARBA" id="ARBA00022695"/>
    </source>
</evidence>
<dbReference type="InterPro" id="IPR050156">
    <property type="entry name" value="TC-AMP_synthase_SUA5"/>
</dbReference>
<dbReference type="GO" id="GO:0000049">
    <property type="term" value="F:tRNA binding"/>
    <property type="evidence" value="ECO:0007669"/>
    <property type="project" value="TreeGrafter"/>
</dbReference>
<dbReference type="HAMAP" id="MF_01852">
    <property type="entry name" value="TsaC"/>
    <property type="match status" value="1"/>
</dbReference>
<dbReference type="EC" id="2.7.7.87" evidence="9"/>
<feature type="domain" description="YrdC-like" evidence="10">
    <location>
        <begin position="14"/>
        <end position="195"/>
    </location>
</feature>
<reference evidence="11 12" key="1">
    <citation type="submission" date="2013-10" db="EMBL/GenBank/DDBJ databases">
        <title>Salinisphaera orenii MK-B5 Genome Sequencing.</title>
        <authorList>
            <person name="Lai Q."/>
            <person name="Li C."/>
            <person name="Shao Z."/>
        </authorList>
    </citation>
    <scope>NUCLEOTIDE SEQUENCE [LARGE SCALE GENOMIC DNA]</scope>
    <source>
        <strain evidence="11 12">MK-B5</strain>
    </source>
</reference>
<proteinExistence type="inferred from homology"/>
<evidence type="ECO:0000259" key="10">
    <source>
        <dbReference type="PROSITE" id="PS51163"/>
    </source>
</evidence>
<dbReference type="Pfam" id="PF01300">
    <property type="entry name" value="Sua5_yciO_yrdC"/>
    <property type="match status" value="1"/>
</dbReference>
<keyword evidence="12" id="KW-1185">Reference proteome</keyword>
<comment type="caution">
    <text evidence="11">The sequence shown here is derived from an EMBL/GenBank/DDBJ whole genome shotgun (WGS) entry which is preliminary data.</text>
</comment>
<comment type="function">
    <text evidence="9">Required for the formation of a threonylcarbamoyl group on adenosine at position 37 (t(6)A37) in tRNAs that read codons beginning with adenine. Catalyzes the conversion of L-threonine, HCO(3)(-)/CO(2) and ATP to give threonylcarbamoyl-AMP (TC-AMP) as the acyladenylate intermediate, with the release of diphosphate.</text>
</comment>
<dbReference type="Gene3D" id="3.90.870.10">
    <property type="entry name" value="DHBP synthase"/>
    <property type="match status" value="1"/>
</dbReference>
<dbReference type="GO" id="GO:0005524">
    <property type="term" value="F:ATP binding"/>
    <property type="evidence" value="ECO:0007669"/>
    <property type="project" value="UniProtKB-UniRule"/>
</dbReference>
<dbReference type="PANTHER" id="PTHR17490:SF18">
    <property type="entry name" value="THREONYLCARBAMOYL-AMP SYNTHASE"/>
    <property type="match status" value="1"/>
</dbReference>
<dbReference type="GO" id="GO:0061710">
    <property type="term" value="F:L-threonylcarbamoyladenylate synthase"/>
    <property type="evidence" value="ECO:0007669"/>
    <property type="project" value="UniProtKB-EC"/>
</dbReference>
<evidence type="ECO:0000256" key="2">
    <source>
        <dbReference type="ARBA" id="ARBA00022490"/>
    </source>
</evidence>
<evidence type="ECO:0000313" key="11">
    <source>
        <dbReference type="EMBL" id="ROO24622.1"/>
    </source>
</evidence>
<dbReference type="RefSeq" id="WP_123631956.1">
    <property type="nucleotide sequence ID" value="NZ_AYKH01000041.1"/>
</dbReference>
<keyword evidence="7 9" id="KW-0067">ATP-binding</keyword>
<protein>
    <recommendedName>
        <fullName evidence="9">Threonylcarbamoyl-AMP synthase</fullName>
        <shortName evidence="9">TC-AMP synthase</shortName>
        <ecNumber evidence="9">2.7.7.87</ecNumber>
    </recommendedName>
    <alternativeName>
        <fullName evidence="9">L-threonylcarbamoyladenylate synthase</fullName>
    </alternativeName>
    <alternativeName>
        <fullName evidence="9">t(6)A37 threonylcarbamoyladenosine biosynthesis protein TsaC</fullName>
    </alternativeName>
    <alternativeName>
        <fullName evidence="9">tRNA threonylcarbamoyladenosine biosynthesis protein TsaC</fullName>
    </alternativeName>
</protein>
<evidence type="ECO:0000256" key="9">
    <source>
        <dbReference type="HAMAP-Rule" id="MF_01852"/>
    </source>
</evidence>
<dbReference type="PROSITE" id="PS51163">
    <property type="entry name" value="YRDC"/>
    <property type="match status" value="1"/>
</dbReference>
<evidence type="ECO:0000256" key="3">
    <source>
        <dbReference type="ARBA" id="ARBA00022679"/>
    </source>
</evidence>
<keyword evidence="5 9" id="KW-0548">Nucleotidyltransferase</keyword>
<keyword evidence="4 9" id="KW-0819">tRNA processing</keyword>
<dbReference type="Proteomes" id="UP000283993">
    <property type="component" value="Unassembled WGS sequence"/>
</dbReference>